<dbReference type="Gene3D" id="1.10.760.10">
    <property type="entry name" value="Cytochrome c-like domain"/>
    <property type="match status" value="1"/>
</dbReference>
<evidence type="ECO:0000256" key="2">
    <source>
        <dbReference type="ARBA" id="ARBA00022723"/>
    </source>
</evidence>
<dbReference type="EMBL" id="FMBM01000002">
    <property type="protein sequence ID" value="SCC80984.1"/>
    <property type="molecule type" value="Genomic_DNA"/>
</dbReference>
<reference evidence="7 9" key="2">
    <citation type="submission" date="2016-08" db="EMBL/GenBank/DDBJ databases">
        <authorList>
            <person name="Varghese N."/>
            <person name="Submissions Spin"/>
        </authorList>
    </citation>
    <scope>NUCLEOTIDE SEQUENCE [LARGE SCALE GENOMIC DNA]</scope>
    <source>
        <strain evidence="7 9">HL-109</strain>
    </source>
</reference>
<feature type="domain" description="Cytochrome c" evidence="5">
    <location>
        <begin position="32"/>
        <end position="116"/>
    </location>
</feature>
<keyword evidence="9" id="KW-1185">Reference proteome</keyword>
<dbReference type="InterPro" id="IPR036909">
    <property type="entry name" value="Cyt_c-like_dom_sf"/>
</dbReference>
<proteinExistence type="predicted"/>
<dbReference type="OrthoDB" id="7363829at2"/>
<evidence type="ECO:0000313" key="9">
    <source>
        <dbReference type="Proteomes" id="UP000182800"/>
    </source>
</evidence>
<evidence type="ECO:0000256" key="4">
    <source>
        <dbReference type="PROSITE-ProRule" id="PRU00433"/>
    </source>
</evidence>
<dbReference type="GO" id="GO:0009055">
    <property type="term" value="F:electron transfer activity"/>
    <property type="evidence" value="ECO:0007669"/>
    <property type="project" value="InterPro"/>
</dbReference>
<organism evidence="6 8">
    <name type="scientific">Saliniramus fredricksonii</name>
    <dbReference type="NCBI Taxonomy" id="1653334"/>
    <lineage>
        <taxon>Bacteria</taxon>
        <taxon>Pseudomonadati</taxon>
        <taxon>Pseudomonadota</taxon>
        <taxon>Alphaproteobacteria</taxon>
        <taxon>Hyphomicrobiales</taxon>
        <taxon>Salinarimonadaceae</taxon>
        <taxon>Saliniramus</taxon>
    </lineage>
</organism>
<dbReference type="Proteomes" id="UP000182800">
    <property type="component" value="Unassembled WGS sequence"/>
</dbReference>
<dbReference type="RefSeq" id="WP_108721853.1">
    <property type="nucleotide sequence ID" value="NZ_FMBM01000002.1"/>
</dbReference>
<evidence type="ECO:0000256" key="1">
    <source>
        <dbReference type="ARBA" id="ARBA00022617"/>
    </source>
</evidence>
<dbReference type="GO" id="GO:0046872">
    <property type="term" value="F:metal ion binding"/>
    <property type="evidence" value="ECO:0007669"/>
    <property type="project" value="UniProtKB-KW"/>
</dbReference>
<name>A0A0P8BKZ1_9HYPH</name>
<accession>A0A0P8BKZ1</accession>
<keyword evidence="3 4" id="KW-0408">Iron</keyword>
<dbReference type="InterPro" id="IPR009056">
    <property type="entry name" value="Cyt_c-like_dom"/>
</dbReference>
<dbReference type="PROSITE" id="PS51007">
    <property type="entry name" value="CYTC"/>
    <property type="match status" value="1"/>
</dbReference>
<dbReference type="Proteomes" id="UP000050497">
    <property type="component" value="Unassembled WGS sequence"/>
</dbReference>
<keyword evidence="1 4" id="KW-0349">Heme</keyword>
<dbReference type="EMBL" id="LJSX01000017">
    <property type="protein sequence ID" value="KPQ10248.1"/>
    <property type="molecule type" value="Genomic_DNA"/>
</dbReference>
<gene>
    <name evidence="7" type="ORF">GA0071312_1914</name>
    <name evidence="6" type="ORF">HLUCCO17_11660</name>
</gene>
<evidence type="ECO:0000313" key="7">
    <source>
        <dbReference type="EMBL" id="SCC80984.1"/>
    </source>
</evidence>
<evidence type="ECO:0000313" key="6">
    <source>
        <dbReference type="EMBL" id="KPQ10248.1"/>
    </source>
</evidence>
<dbReference type="AlphaFoldDB" id="A0A0P8BKZ1"/>
<protein>
    <submittedName>
        <fullName evidence="7">Cytochrome C oxidase, cbb3-type, subunit III</fullName>
    </submittedName>
    <submittedName>
        <fullName evidence="6">Monocytochrome c</fullName>
    </submittedName>
</protein>
<evidence type="ECO:0000313" key="8">
    <source>
        <dbReference type="Proteomes" id="UP000050497"/>
    </source>
</evidence>
<reference evidence="6 8" key="1">
    <citation type="submission" date="2015-09" db="EMBL/GenBank/DDBJ databases">
        <title>Identification and resolution of microdiversity through metagenomic sequencing of parallel consortia.</title>
        <authorList>
            <person name="Nelson W.C."/>
            <person name="Romine M.F."/>
            <person name="Lindemann S.R."/>
        </authorList>
    </citation>
    <scope>NUCLEOTIDE SEQUENCE [LARGE SCALE GENOMIC DNA]</scope>
    <source>
        <strain evidence="6">HL-109</strain>
    </source>
</reference>
<sequence length="118" mass="12614">MQMGQFFRAFFAVGIIGGAFVALAEAKSGWAPDPQTGRALLTENCASCHAVDATGTSPVPEAVAFHEISARYPVKALEEALAEGIMVGHDGVQQMPEFRFNAIQIGDIIAYLESIQDE</sequence>
<dbReference type="SUPFAM" id="SSF46626">
    <property type="entry name" value="Cytochrome c"/>
    <property type="match status" value="1"/>
</dbReference>
<comment type="caution">
    <text evidence="6">The sequence shown here is derived from an EMBL/GenBank/DDBJ whole genome shotgun (WGS) entry which is preliminary data.</text>
</comment>
<dbReference type="GO" id="GO:0020037">
    <property type="term" value="F:heme binding"/>
    <property type="evidence" value="ECO:0007669"/>
    <property type="project" value="InterPro"/>
</dbReference>
<evidence type="ECO:0000259" key="5">
    <source>
        <dbReference type="PROSITE" id="PS51007"/>
    </source>
</evidence>
<dbReference type="Pfam" id="PF00034">
    <property type="entry name" value="Cytochrom_C"/>
    <property type="match status" value="1"/>
</dbReference>
<evidence type="ECO:0000256" key="3">
    <source>
        <dbReference type="ARBA" id="ARBA00023004"/>
    </source>
</evidence>
<keyword evidence="2 4" id="KW-0479">Metal-binding</keyword>
<dbReference type="STRING" id="1653334.GA0071312_1914"/>